<accession>A0A0A2KDZ6</accession>
<comment type="caution">
    <text evidence="1">The sequence shown here is derived from an EMBL/GenBank/DDBJ whole genome shotgun (WGS) entry which is preliminary data.</text>
</comment>
<dbReference type="HOGENOM" id="CLU_3359897_0_0_1"/>
<sequence>MKMEMGNGVARQARGNLGAQSKGLTTAWQGVFCKGP</sequence>
<dbReference type="Proteomes" id="UP000030104">
    <property type="component" value="Unassembled WGS sequence"/>
</dbReference>
<evidence type="ECO:0000313" key="1">
    <source>
        <dbReference type="EMBL" id="KGO66029.1"/>
    </source>
</evidence>
<organism evidence="1 2">
    <name type="scientific">Penicillium italicum</name>
    <name type="common">Blue mold</name>
    <dbReference type="NCBI Taxonomy" id="40296"/>
    <lineage>
        <taxon>Eukaryota</taxon>
        <taxon>Fungi</taxon>
        <taxon>Dikarya</taxon>
        <taxon>Ascomycota</taxon>
        <taxon>Pezizomycotina</taxon>
        <taxon>Eurotiomycetes</taxon>
        <taxon>Eurotiomycetidae</taxon>
        <taxon>Eurotiales</taxon>
        <taxon>Aspergillaceae</taxon>
        <taxon>Penicillium</taxon>
    </lineage>
</organism>
<reference evidence="1 2" key="1">
    <citation type="journal article" date="2015" name="Mol. Plant Microbe Interact.">
        <title>Genome, transcriptome, and functional analyses of Penicillium expansum provide new insights into secondary metabolism and pathogenicity.</title>
        <authorList>
            <person name="Ballester A.R."/>
            <person name="Marcet-Houben M."/>
            <person name="Levin E."/>
            <person name="Sela N."/>
            <person name="Selma-Lazaro C."/>
            <person name="Carmona L."/>
            <person name="Wisniewski M."/>
            <person name="Droby S."/>
            <person name="Gonzalez-Candelas L."/>
            <person name="Gabaldon T."/>
        </authorList>
    </citation>
    <scope>NUCLEOTIDE SEQUENCE [LARGE SCALE GENOMIC DNA]</scope>
    <source>
        <strain evidence="1 2">PHI-1</strain>
    </source>
</reference>
<dbReference type="EMBL" id="JQGA01001455">
    <property type="protein sequence ID" value="KGO66029.1"/>
    <property type="molecule type" value="Genomic_DNA"/>
</dbReference>
<dbReference type="AlphaFoldDB" id="A0A0A2KDZ6"/>
<name>A0A0A2KDZ6_PENIT</name>
<evidence type="ECO:0000313" key="2">
    <source>
        <dbReference type="Proteomes" id="UP000030104"/>
    </source>
</evidence>
<keyword evidence="2" id="KW-1185">Reference proteome</keyword>
<gene>
    <name evidence="1" type="ORF">PITC_052290</name>
</gene>
<proteinExistence type="predicted"/>
<protein>
    <submittedName>
        <fullName evidence="1">Uncharacterized protein</fullName>
    </submittedName>
</protein>